<reference evidence="1 2" key="2">
    <citation type="journal article" date="2014" name="Int. J. Syst. Evol. Microbiol.">
        <title>Methanobacterium paludis sp. nov. and a novel strain of Methanobacterium lacus isolated from northern peatlands.</title>
        <authorList>
            <person name="Cadillo-Quiroz H."/>
            <person name="Brauer S.L."/>
            <person name="Goodson N."/>
            <person name="Yavitt J.B."/>
            <person name="Zinder S.H."/>
        </authorList>
    </citation>
    <scope>NUCLEOTIDE SEQUENCE [LARGE SCALE GENOMIC DNA]</scope>
    <source>
        <strain evidence="1 2">AL-21</strain>
    </source>
</reference>
<dbReference type="EMBL" id="CP002551">
    <property type="protein sequence ID" value="ADZ10489.1"/>
    <property type="molecule type" value="Genomic_DNA"/>
</dbReference>
<name>F0TCU9_METLA</name>
<organism evidence="1 2">
    <name type="scientific">Methanobacterium lacus (strain AL-21)</name>
    <dbReference type="NCBI Taxonomy" id="877455"/>
    <lineage>
        <taxon>Archaea</taxon>
        <taxon>Methanobacteriati</taxon>
        <taxon>Methanobacteriota</taxon>
        <taxon>Methanomada group</taxon>
        <taxon>Methanobacteria</taxon>
        <taxon>Methanobacteriales</taxon>
        <taxon>Methanobacteriaceae</taxon>
        <taxon>Methanobacterium</taxon>
    </lineage>
</organism>
<gene>
    <name evidence="1" type="ordered locus">Metbo_2275</name>
</gene>
<dbReference type="eggNOG" id="arCOG03197">
    <property type="taxonomic scope" value="Archaea"/>
</dbReference>
<evidence type="ECO:0000313" key="1">
    <source>
        <dbReference type="EMBL" id="ADZ10489.1"/>
    </source>
</evidence>
<dbReference type="AlphaFoldDB" id="F0TCU9"/>
<dbReference type="OrthoDB" id="80177at2157"/>
<dbReference type="GeneID" id="10278741"/>
<dbReference type="Proteomes" id="UP000007490">
    <property type="component" value="Chromosome"/>
</dbReference>
<sequence>MSVRERRRIELNPDQVLFLTGPSGKLGLVKTGHDMQIFIGTPEKEEIVVFLGKDDLIAVSAFESGKKAEKGILAMMYLLKEFSSPIIVLPENHPTSQRLKMVVACGDHIKLDCDVQAGTHPEQDILCACSELSGLDIDAVEDGVEIEGNFEQFRMDKLDQY</sequence>
<dbReference type="HOGENOM" id="CLU_140791_0_0_2"/>
<accession>F0TCU9</accession>
<evidence type="ECO:0000313" key="2">
    <source>
        <dbReference type="Proteomes" id="UP000007490"/>
    </source>
</evidence>
<reference evidence="2" key="1">
    <citation type="submission" date="2011-02" db="EMBL/GenBank/DDBJ databases">
        <title>Complete sequence of Methanobacterium sp. AL-21.</title>
        <authorList>
            <consortium name="US DOE Joint Genome Institute"/>
            <person name="Lucas S."/>
            <person name="Copeland A."/>
            <person name="Lapidus A."/>
            <person name="Cheng J.-F."/>
            <person name="Goodwin L."/>
            <person name="Pitluck S."/>
            <person name="Chertkov O."/>
            <person name="Detter J.C."/>
            <person name="Han C."/>
            <person name="Tapia R."/>
            <person name="Land M."/>
            <person name="Hauser L."/>
            <person name="Kyrpides N."/>
            <person name="Ivanova N."/>
            <person name="Mikhailova N."/>
            <person name="Pagani I."/>
            <person name="Cadillo-Quiroz H."/>
            <person name="Imachi H."/>
            <person name="Zinder S."/>
            <person name="Liu W."/>
            <person name="Woyke T."/>
        </authorList>
    </citation>
    <scope>NUCLEOTIDE SEQUENCE [LARGE SCALE GENOMIC DNA]</scope>
    <source>
        <strain evidence="2">AL-21</strain>
    </source>
</reference>
<proteinExistence type="predicted"/>
<protein>
    <submittedName>
        <fullName evidence="1">Uncharacterized protein</fullName>
    </submittedName>
</protein>
<keyword evidence="2" id="KW-1185">Reference proteome</keyword>
<dbReference type="KEGG" id="mel:Metbo_2275"/>
<dbReference type="STRING" id="877455.Metbo_2275"/>
<dbReference type="RefSeq" id="WP_013645840.1">
    <property type="nucleotide sequence ID" value="NC_015216.1"/>
</dbReference>